<dbReference type="Proteomes" id="UP000253744">
    <property type="component" value="Chromosome"/>
</dbReference>
<comment type="catalytic activity">
    <reaction evidence="1">
        <text>ATP + protein L-histidine = ADP + protein N-phospho-L-histidine.</text>
        <dbReference type="EC" id="2.7.13.3"/>
    </reaction>
</comment>
<dbReference type="InterPro" id="IPR004358">
    <property type="entry name" value="Sig_transdc_His_kin-like_C"/>
</dbReference>
<feature type="compositionally biased region" description="Pro residues" evidence="14">
    <location>
        <begin position="1"/>
        <end position="12"/>
    </location>
</feature>
<evidence type="ECO:0000256" key="10">
    <source>
        <dbReference type="ARBA" id="ARBA00022840"/>
    </source>
</evidence>
<dbReference type="SUPFAM" id="SSF158472">
    <property type="entry name" value="HAMP domain-like"/>
    <property type="match status" value="1"/>
</dbReference>
<dbReference type="PROSITE" id="PS50109">
    <property type="entry name" value="HIS_KIN"/>
    <property type="match status" value="1"/>
</dbReference>
<dbReference type="FunFam" id="3.30.565.10:FF:000006">
    <property type="entry name" value="Sensor histidine kinase WalK"/>
    <property type="match status" value="1"/>
</dbReference>
<dbReference type="SUPFAM" id="SSF55874">
    <property type="entry name" value="ATPase domain of HSP90 chaperone/DNA topoisomerase II/histidine kinase"/>
    <property type="match status" value="1"/>
</dbReference>
<dbReference type="FunFam" id="1.10.287.130:FF:000001">
    <property type="entry name" value="Two-component sensor histidine kinase"/>
    <property type="match status" value="1"/>
</dbReference>
<dbReference type="InterPro" id="IPR036890">
    <property type="entry name" value="HATPase_C_sf"/>
</dbReference>
<evidence type="ECO:0000313" key="18">
    <source>
        <dbReference type="EMBL" id="AXH00088.1"/>
    </source>
</evidence>
<evidence type="ECO:0000256" key="15">
    <source>
        <dbReference type="SAM" id="Phobius"/>
    </source>
</evidence>
<dbReference type="Pfam" id="PF00512">
    <property type="entry name" value="HisKA"/>
    <property type="match status" value="1"/>
</dbReference>
<feature type="region of interest" description="Disordered" evidence="14">
    <location>
        <begin position="1"/>
        <end position="21"/>
    </location>
</feature>
<dbReference type="Gene3D" id="3.30.565.10">
    <property type="entry name" value="Histidine kinase-like ATPase, C-terminal domain"/>
    <property type="match status" value="1"/>
</dbReference>
<evidence type="ECO:0000259" key="17">
    <source>
        <dbReference type="PROSITE" id="PS50885"/>
    </source>
</evidence>
<dbReference type="CDD" id="cd06225">
    <property type="entry name" value="HAMP"/>
    <property type="match status" value="1"/>
</dbReference>
<dbReference type="PANTHER" id="PTHR45528:SF1">
    <property type="entry name" value="SENSOR HISTIDINE KINASE CPXA"/>
    <property type="match status" value="1"/>
</dbReference>
<dbReference type="InterPro" id="IPR003660">
    <property type="entry name" value="HAMP_dom"/>
</dbReference>
<evidence type="ECO:0000256" key="14">
    <source>
        <dbReference type="SAM" id="MobiDB-lite"/>
    </source>
</evidence>
<keyword evidence="6" id="KW-0808">Transferase</keyword>
<feature type="transmembrane region" description="Helical" evidence="15">
    <location>
        <begin position="34"/>
        <end position="54"/>
    </location>
</feature>
<evidence type="ECO:0000256" key="5">
    <source>
        <dbReference type="ARBA" id="ARBA00022553"/>
    </source>
</evidence>
<keyword evidence="10" id="KW-0067">ATP-binding</keyword>
<keyword evidence="8" id="KW-0547">Nucleotide-binding</keyword>
<dbReference type="Pfam" id="PF02518">
    <property type="entry name" value="HATPase_c"/>
    <property type="match status" value="1"/>
</dbReference>
<comment type="subcellular location">
    <subcellularLocation>
        <location evidence="2">Cell membrane</location>
        <topology evidence="2">Multi-pass membrane protein</topology>
    </subcellularLocation>
</comment>
<dbReference type="PANTHER" id="PTHR45528">
    <property type="entry name" value="SENSOR HISTIDINE KINASE CPXA"/>
    <property type="match status" value="1"/>
</dbReference>
<evidence type="ECO:0000256" key="9">
    <source>
        <dbReference type="ARBA" id="ARBA00022777"/>
    </source>
</evidence>
<feature type="domain" description="HAMP" evidence="17">
    <location>
        <begin position="272"/>
        <end position="325"/>
    </location>
</feature>
<evidence type="ECO:0000256" key="6">
    <source>
        <dbReference type="ARBA" id="ARBA00022679"/>
    </source>
</evidence>
<dbReference type="SMART" id="SM00387">
    <property type="entry name" value="HATPase_c"/>
    <property type="match status" value="1"/>
</dbReference>
<evidence type="ECO:0000256" key="8">
    <source>
        <dbReference type="ARBA" id="ARBA00022741"/>
    </source>
</evidence>
<dbReference type="KEGG" id="dwu:DVJ83_07620"/>
<dbReference type="Gene3D" id="6.10.340.10">
    <property type="match status" value="1"/>
</dbReference>
<keyword evidence="5" id="KW-0597">Phosphoprotein</keyword>
<evidence type="ECO:0000256" key="11">
    <source>
        <dbReference type="ARBA" id="ARBA00022989"/>
    </source>
</evidence>
<dbReference type="GO" id="GO:0000155">
    <property type="term" value="F:phosphorelay sensor kinase activity"/>
    <property type="evidence" value="ECO:0007669"/>
    <property type="project" value="InterPro"/>
</dbReference>
<dbReference type="PROSITE" id="PS50885">
    <property type="entry name" value="HAMP"/>
    <property type="match status" value="1"/>
</dbReference>
<dbReference type="GO" id="GO:0005524">
    <property type="term" value="F:ATP binding"/>
    <property type="evidence" value="ECO:0007669"/>
    <property type="project" value="UniProtKB-KW"/>
</dbReference>
<evidence type="ECO:0000256" key="12">
    <source>
        <dbReference type="ARBA" id="ARBA00023012"/>
    </source>
</evidence>
<dbReference type="EMBL" id="CP031158">
    <property type="protein sequence ID" value="AXH00088.1"/>
    <property type="molecule type" value="Genomic_DNA"/>
</dbReference>
<dbReference type="STRING" id="1288484.GCA_000348665_01764"/>
<dbReference type="CDD" id="cd00075">
    <property type="entry name" value="HATPase"/>
    <property type="match status" value="1"/>
</dbReference>
<dbReference type="InterPro" id="IPR036097">
    <property type="entry name" value="HisK_dim/P_sf"/>
</dbReference>
<dbReference type="Pfam" id="PF00672">
    <property type="entry name" value="HAMP"/>
    <property type="match status" value="1"/>
</dbReference>
<evidence type="ECO:0000313" key="19">
    <source>
        <dbReference type="Proteomes" id="UP000253744"/>
    </source>
</evidence>
<organism evidence="18 19">
    <name type="scientific">Deinococcus wulumuqiensis</name>
    <dbReference type="NCBI Taxonomy" id="980427"/>
    <lineage>
        <taxon>Bacteria</taxon>
        <taxon>Thermotogati</taxon>
        <taxon>Deinococcota</taxon>
        <taxon>Deinococci</taxon>
        <taxon>Deinococcales</taxon>
        <taxon>Deinococcaceae</taxon>
        <taxon>Deinococcus</taxon>
    </lineage>
</organism>
<dbReference type="EC" id="2.7.13.3" evidence="3"/>
<dbReference type="PRINTS" id="PR00344">
    <property type="entry name" value="BCTRLSENSOR"/>
</dbReference>
<dbReference type="Gene3D" id="1.10.287.130">
    <property type="match status" value="1"/>
</dbReference>
<evidence type="ECO:0000256" key="4">
    <source>
        <dbReference type="ARBA" id="ARBA00022475"/>
    </source>
</evidence>
<evidence type="ECO:0000256" key="2">
    <source>
        <dbReference type="ARBA" id="ARBA00004651"/>
    </source>
</evidence>
<keyword evidence="4" id="KW-1003">Cell membrane</keyword>
<keyword evidence="12" id="KW-0902">Two-component regulatory system</keyword>
<evidence type="ECO:0000256" key="1">
    <source>
        <dbReference type="ARBA" id="ARBA00000085"/>
    </source>
</evidence>
<evidence type="ECO:0000256" key="7">
    <source>
        <dbReference type="ARBA" id="ARBA00022692"/>
    </source>
</evidence>
<dbReference type="InterPro" id="IPR050398">
    <property type="entry name" value="HssS/ArlS-like"/>
</dbReference>
<evidence type="ECO:0000256" key="13">
    <source>
        <dbReference type="ARBA" id="ARBA00023136"/>
    </source>
</evidence>
<sequence length="558" mass="60741">MTTVSPPPPAPAPESASPRRGLLRPSSLQLRLTLLYAALLALLLASVYGAALVLMRSSLTTGLDEGMRNTYSQFSELVAQLALDSPATEQERDKEGVLPRARTLFPNDAIQIEKLPFVNHQQLLTRLGSAQQPADRVQELQVVRSQLTKYRYPVTVNRLAPLELTDAELLNLIESPTGRIFVARQIREPYSDKTVPYRVLVTLAAVQYAPRPIVSLGNATVDLMPLPVLSIIYVGRSVAGIEDTLGRLQRVFAIVMLFGALLAGTLAYVLAGRALRPLQEVRQAAERIGGQTLTERVPEPQTGDEVQALARSLNAMLGRLEASFEAQRRFTSDASHELRTPVTAISGHASYLLRRTNPGGQERESLNIIRSEAERLTNLIASLLQLARSDSGALTLHPAPIFSRLFLDDVSRELAPLASGQGSELRARGPDIAFEGDPDRLRQVVINLVGNALKAGSRTVTLESSEQEGGREVRLSVRDDGPGIPPEHLSRLFDRFYRVEDSRSRDQGGAGLGLSIAKGIVDAHGGRIWLESEVGRGTVAHVQLPVGDVPVLDEEDVP</sequence>
<dbReference type="InterPro" id="IPR003594">
    <property type="entry name" value="HATPase_dom"/>
</dbReference>
<dbReference type="SMART" id="SM00304">
    <property type="entry name" value="HAMP"/>
    <property type="match status" value="1"/>
</dbReference>
<evidence type="ECO:0000256" key="3">
    <source>
        <dbReference type="ARBA" id="ARBA00012438"/>
    </source>
</evidence>
<keyword evidence="9" id="KW-0418">Kinase</keyword>
<evidence type="ECO:0000259" key="16">
    <source>
        <dbReference type="PROSITE" id="PS50109"/>
    </source>
</evidence>
<keyword evidence="11 15" id="KW-1133">Transmembrane helix</keyword>
<dbReference type="CDD" id="cd00082">
    <property type="entry name" value="HisKA"/>
    <property type="match status" value="1"/>
</dbReference>
<protein>
    <recommendedName>
        <fullName evidence="3">histidine kinase</fullName>
        <ecNumber evidence="3">2.7.13.3</ecNumber>
    </recommendedName>
</protein>
<accession>A0A345IK65</accession>
<dbReference type="SMART" id="SM00388">
    <property type="entry name" value="HisKA"/>
    <property type="match status" value="1"/>
</dbReference>
<keyword evidence="13 15" id="KW-0472">Membrane</keyword>
<gene>
    <name evidence="18" type="ORF">DVJ83_07620</name>
</gene>
<dbReference type="RefSeq" id="WP_114672805.1">
    <property type="nucleotide sequence ID" value="NZ_CP031158.1"/>
</dbReference>
<dbReference type="GO" id="GO:0005886">
    <property type="term" value="C:plasma membrane"/>
    <property type="evidence" value="ECO:0007669"/>
    <property type="project" value="UniProtKB-SubCell"/>
</dbReference>
<dbReference type="InterPro" id="IPR005467">
    <property type="entry name" value="His_kinase_dom"/>
</dbReference>
<reference evidence="18 19" key="1">
    <citation type="submission" date="2018-07" db="EMBL/GenBank/DDBJ databases">
        <title>Complete Genome and Methylome Analysis of Deinococcus wulumuqiensis NEB 479.</title>
        <authorList>
            <person name="Fomenkov A."/>
            <person name="Luyten Y."/>
            <person name="Vincze T."/>
            <person name="Anton B.P."/>
            <person name="Clark T."/>
            <person name="Roberts R.J."/>
            <person name="Morgan R.D."/>
        </authorList>
    </citation>
    <scope>NUCLEOTIDE SEQUENCE [LARGE SCALE GENOMIC DNA]</scope>
    <source>
        <strain evidence="18 19">NEB 479</strain>
    </source>
</reference>
<keyword evidence="7 15" id="KW-0812">Transmembrane</keyword>
<feature type="domain" description="Histidine kinase" evidence="16">
    <location>
        <begin position="333"/>
        <end position="548"/>
    </location>
</feature>
<feature type="transmembrane region" description="Helical" evidence="15">
    <location>
        <begin position="251"/>
        <end position="271"/>
    </location>
</feature>
<dbReference type="InterPro" id="IPR003661">
    <property type="entry name" value="HisK_dim/P_dom"/>
</dbReference>
<dbReference type="SUPFAM" id="SSF47384">
    <property type="entry name" value="Homodimeric domain of signal transducing histidine kinase"/>
    <property type="match status" value="1"/>
</dbReference>
<dbReference type="AlphaFoldDB" id="A0A345IK65"/>
<name>A0A345IK65_9DEIO</name>
<proteinExistence type="predicted"/>